<dbReference type="AlphaFoldDB" id="A0A2P2QBF0"/>
<organism evidence="1">
    <name type="scientific">Rhizophora mucronata</name>
    <name type="common">Asiatic mangrove</name>
    <dbReference type="NCBI Taxonomy" id="61149"/>
    <lineage>
        <taxon>Eukaryota</taxon>
        <taxon>Viridiplantae</taxon>
        <taxon>Streptophyta</taxon>
        <taxon>Embryophyta</taxon>
        <taxon>Tracheophyta</taxon>
        <taxon>Spermatophyta</taxon>
        <taxon>Magnoliopsida</taxon>
        <taxon>eudicotyledons</taxon>
        <taxon>Gunneridae</taxon>
        <taxon>Pentapetalae</taxon>
        <taxon>rosids</taxon>
        <taxon>fabids</taxon>
        <taxon>Malpighiales</taxon>
        <taxon>Rhizophoraceae</taxon>
        <taxon>Rhizophora</taxon>
    </lineage>
</organism>
<evidence type="ECO:0000313" key="1">
    <source>
        <dbReference type="EMBL" id="MBX64249.1"/>
    </source>
</evidence>
<dbReference type="EMBL" id="GGEC01083765">
    <property type="protein sequence ID" value="MBX64249.1"/>
    <property type="molecule type" value="Transcribed_RNA"/>
</dbReference>
<proteinExistence type="predicted"/>
<sequence>MVSNNAEIITETFGSVQPISIIQSQSETFALYYTI</sequence>
<protein>
    <submittedName>
        <fullName evidence="1">Uncharacterized protein</fullName>
    </submittedName>
</protein>
<reference evidence="1" key="1">
    <citation type="submission" date="2018-02" db="EMBL/GenBank/DDBJ databases">
        <title>Rhizophora mucronata_Transcriptome.</title>
        <authorList>
            <person name="Meera S.P."/>
            <person name="Sreeshan A."/>
            <person name="Augustine A."/>
        </authorList>
    </citation>
    <scope>NUCLEOTIDE SEQUENCE</scope>
    <source>
        <tissue evidence="1">Leaf</tissue>
    </source>
</reference>
<accession>A0A2P2QBF0</accession>
<name>A0A2P2QBF0_RHIMU</name>